<sequence length="1094" mass="118601">MRYTNRTTTLAVLTLVFSSLASASASILGIDYGSEFIKAALVKPGIPIEIVLTKDSRRKEVAAVAFKPKSSTHPANSSPERLYGVDAVNFAARYPDDVYPHLKQLLGVYEANDERVTSYVERFPNLKLTLAPTAGRSTVEFRSNAAQEGKFALEELIAMQLANIRRSGEALANDGNTITDCVITVPAYFTAEERHAIIAASEIAGMNVMELISDGVAVAVNYAIPRSFAADAKEEIHIIYDMGASSTTATVVQVRGKTVKDGRSNKNVTDVSALGVGFDRTLGGDAFNQKMYELLLNEFAESKAGKKIAEKEGKPIKELLTGKQVAKLWKEAARVRHILSANNEASSSIESFFPDVDFRSRKIQRTEFEDLLKEYIVRISKPIIDSVDKLKGGLGIIDSVIMFGGGVRAPYVQKILTELVGDKLSKNVNGDEAAVMGATFRGASLSKLFRVKDIRVQDVTSYTVGLRYTSEATGKELNQNLFNAPAWRGHSRFVPIKATSDFSFDLYQITGHPLDPAAPKEEIFKVTTTNLTASLAKLKADVNCLENTITAAFEIKIEEKFGLPEVVSGDIGCEYDEKKTGIVDDVKGFFGFGKDKDQKVLEDEKSSKSGDSSSTTKTTSSKSKTKSTTATPTPTGENGKPIEKVPVSFTVERSGLTPINSDEFAAAKKKLQVFDEDDTTRAQREEARNNLEAFTYRATELLSSEGFIAVSTEEQRESLQNKINEVSDWIYTREADIADRTILLGKLKELQDLEGPITNRRKEAGERPDGIIRLQTNLKDGKKLLEKMKSAVSKHTSDLESWSSYSTKFVASVSSSEAAASSSSASAASASSASAEAEASKSAEAAASASAESSSSTEASASPSSSGDPLENLEDTTSSSSTSTSSTTTKKTKSKPKSTKKPTPTPAPVVLYTEADCQGFDTALQEAEKWLAEKSKEQEVLKAHEDPALLSKDLKSKSQKLEKDIKKFSGRSKANYAPPPPPPPPKKARSGQQSSARKLKEEAARKSLKLEGLAGVEGIDDTVNRMLEGMSDDELDKLIKNIKEEDAKKASGEAEEQPKIKVERVNPEGGEAAPEPEAKKKTEEEAKSSGHDEL</sequence>
<dbReference type="Pfam" id="PF00012">
    <property type="entry name" value="HSP70"/>
    <property type="match status" value="1"/>
</dbReference>
<comment type="caution">
    <text evidence="6">The sequence shown here is derived from an EMBL/GenBank/DDBJ whole genome shotgun (WGS) entry which is preliminary data.</text>
</comment>
<dbReference type="Gene3D" id="3.30.30.30">
    <property type="match status" value="1"/>
</dbReference>
<reference evidence="6 7" key="1">
    <citation type="submission" date="2019-10" db="EMBL/GenBank/DDBJ databases">
        <authorList>
            <person name="Palmer J.M."/>
        </authorList>
    </citation>
    <scope>NUCLEOTIDE SEQUENCE [LARGE SCALE GENOMIC DNA]</scope>
    <source>
        <strain evidence="6 7">TWF506</strain>
    </source>
</reference>
<dbReference type="Proteomes" id="UP001307849">
    <property type="component" value="Unassembled WGS sequence"/>
</dbReference>
<evidence type="ECO:0000313" key="6">
    <source>
        <dbReference type="EMBL" id="KAK6506093.1"/>
    </source>
</evidence>
<dbReference type="CDD" id="cd10230">
    <property type="entry name" value="ASKHA_NBD_HSP70_HYOU1"/>
    <property type="match status" value="1"/>
</dbReference>
<dbReference type="InterPro" id="IPR029048">
    <property type="entry name" value="HSP70_C_sf"/>
</dbReference>
<dbReference type="SUPFAM" id="SSF100934">
    <property type="entry name" value="Heat shock protein 70kD (HSP70), C-terminal subdomain"/>
    <property type="match status" value="1"/>
</dbReference>
<feature type="region of interest" description="Disordered" evidence="4">
    <location>
        <begin position="1044"/>
        <end position="1094"/>
    </location>
</feature>
<dbReference type="PANTHER" id="PTHR45639:SF3">
    <property type="entry name" value="HYPOXIA UP-REGULATED PROTEIN 1"/>
    <property type="match status" value="1"/>
</dbReference>
<organism evidence="6 7">
    <name type="scientific">Arthrobotrys conoides</name>
    <dbReference type="NCBI Taxonomy" id="74498"/>
    <lineage>
        <taxon>Eukaryota</taxon>
        <taxon>Fungi</taxon>
        <taxon>Dikarya</taxon>
        <taxon>Ascomycota</taxon>
        <taxon>Pezizomycotina</taxon>
        <taxon>Orbiliomycetes</taxon>
        <taxon>Orbiliales</taxon>
        <taxon>Orbiliaceae</taxon>
        <taxon>Arthrobotrys</taxon>
    </lineage>
</organism>
<proteinExistence type="predicted"/>
<dbReference type="EMBL" id="JAVHJM010000009">
    <property type="protein sequence ID" value="KAK6506093.1"/>
    <property type="molecule type" value="Genomic_DNA"/>
</dbReference>
<keyword evidence="3" id="KW-0143">Chaperone</keyword>
<dbReference type="InterPro" id="IPR013126">
    <property type="entry name" value="Hsp_70_fam"/>
</dbReference>
<feature type="compositionally biased region" description="Low complexity" evidence="4">
    <location>
        <begin position="876"/>
        <end position="889"/>
    </location>
</feature>
<dbReference type="InterPro" id="IPR043129">
    <property type="entry name" value="ATPase_NBD"/>
</dbReference>
<dbReference type="Gene3D" id="1.20.1270.10">
    <property type="match status" value="1"/>
</dbReference>
<dbReference type="GO" id="GO:0034663">
    <property type="term" value="C:endoplasmic reticulum chaperone complex"/>
    <property type="evidence" value="ECO:0007669"/>
    <property type="project" value="TreeGrafter"/>
</dbReference>
<feature type="region of interest" description="Disordered" evidence="4">
    <location>
        <begin position="935"/>
        <end position="1018"/>
    </location>
</feature>
<evidence type="ECO:0000256" key="1">
    <source>
        <dbReference type="ARBA" id="ARBA00022741"/>
    </source>
</evidence>
<feature type="compositionally biased region" description="Low complexity" evidence="4">
    <location>
        <begin position="820"/>
        <end position="866"/>
    </location>
</feature>
<dbReference type="PRINTS" id="PR00301">
    <property type="entry name" value="HEATSHOCK70"/>
</dbReference>
<dbReference type="SUPFAM" id="SSF53067">
    <property type="entry name" value="Actin-like ATPase domain"/>
    <property type="match status" value="2"/>
</dbReference>
<feature type="chain" id="PRO_5042907635" evidence="5">
    <location>
        <begin position="26"/>
        <end position="1094"/>
    </location>
</feature>
<evidence type="ECO:0000256" key="5">
    <source>
        <dbReference type="SAM" id="SignalP"/>
    </source>
</evidence>
<evidence type="ECO:0000256" key="3">
    <source>
        <dbReference type="ARBA" id="ARBA00023186"/>
    </source>
</evidence>
<feature type="compositionally biased region" description="Basic and acidic residues" evidence="4">
    <location>
        <begin position="998"/>
        <end position="1009"/>
    </location>
</feature>
<feature type="region of interest" description="Disordered" evidence="4">
    <location>
        <begin position="600"/>
        <end position="645"/>
    </location>
</feature>
<feature type="compositionally biased region" description="Low complexity" evidence="4">
    <location>
        <begin position="609"/>
        <end position="635"/>
    </location>
</feature>
<dbReference type="GO" id="GO:0140662">
    <property type="term" value="F:ATP-dependent protein folding chaperone"/>
    <property type="evidence" value="ECO:0007669"/>
    <property type="project" value="InterPro"/>
</dbReference>
<protein>
    <submittedName>
        <fullName evidence="6">Lumenal Hsp70 protein</fullName>
    </submittedName>
</protein>
<dbReference type="GO" id="GO:0005524">
    <property type="term" value="F:ATP binding"/>
    <property type="evidence" value="ECO:0007669"/>
    <property type="project" value="UniProtKB-KW"/>
</dbReference>
<dbReference type="GO" id="GO:0030968">
    <property type="term" value="P:endoplasmic reticulum unfolded protein response"/>
    <property type="evidence" value="ECO:0007669"/>
    <property type="project" value="TreeGrafter"/>
</dbReference>
<dbReference type="AlphaFoldDB" id="A0AAN8NFV2"/>
<feature type="compositionally biased region" description="Basic and acidic residues" evidence="4">
    <location>
        <begin position="935"/>
        <end position="967"/>
    </location>
</feature>
<evidence type="ECO:0000256" key="4">
    <source>
        <dbReference type="SAM" id="MobiDB-lite"/>
    </source>
</evidence>
<keyword evidence="1" id="KW-0547">Nucleotide-binding</keyword>
<feature type="compositionally biased region" description="Basic residues" evidence="4">
    <location>
        <begin position="890"/>
        <end position="900"/>
    </location>
</feature>
<dbReference type="Gene3D" id="3.30.420.40">
    <property type="match status" value="2"/>
</dbReference>
<name>A0AAN8NFV2_9PEZI</name>
<feature type="signal peptide" evidence="5">
    <location>
        <begin position="1"/>
        <end position="25"/>
    </location>
</feature>
<accession>A0AAN8NFV2</accession>
<feature type="compositionally biased region" description="Basic and acidic residues" evidence="4">
    <location>
        <begin position="1076"/>
        <end position="1094"/>
    </location>
</feature>
<feature type="region of interest" description="Disordered" evidence="4">
    <location>
        <begin position="820"/>
        <end position="910"/>
    </location>
</feature>
<keyword evidence="5" id="KW-0732">Signal</keyword>
<keyword evidence="7" id="KW-1185">Reference proteome</keyword>
<dbReference type="Gene3D" id="3.90.640.10">
    <property type="entry name" value="Actin, Chain A, domain 4"/>
    <property type="match status" value="1"/>
</dbReference>
<dbReference type="PANTHER" id="PTHR45639">
    <property type="entry name" value="HSC70CB, ISOFORM G-RELATED"/>
    <property type="match status" value="1"/>
</dbReference>
<evidence type="ECO:0000313" key="7">
    <source>
        <dbReference type="Proteomes" id="UP001307849"/>
    </source>
</evidence>
<evidence type="ECO:0000256" key="2">
    <source>
        <dbReference type="ARBA" id="ARBA00022840"/>
    </source>
</evidence>
<keyword evidence="2" id="KW-0067">ATP-binding</keyword>
<gene>
    <name evidence="6" type="primary">LHS1</name>
    <name evidence="6" type="ORF">TWF506_011016</name>
</gene>
<feature type="compositionally biased region" description="Basic and acidic residues" evidence="4">
    <location>
        <begin position="1044"/>
        <end position="1066"/>
    </location>
</feature>